<gene>
    <name evidence="2" type="ORF">TSOC_007805</name>
</gene>
<protein>
    <submittedName>
        <fullName evidence="2">Uncharacterized protein</fullName>
    </submittedName>
</protein>
<dbReference type="AlphaFoldDB" id="A0A2J8A045"/>
<keyword evidence="3" id="KW-1185">Reference proteome</keyword>
<evidence type="ECO:0000313" key="2">
    <source>
        <dbReference type="EMBL" id="PNH05889.1"/>
    </source>
</evidence>
<name>A0A2J8A045_9CHLO</name>
<evidence type="ECO:0000313" key="3">
    <source>
        <dbReference type="Proteomes" id="UP000236333"/>
    </source>
</evidence>
<feature type="region of interest" description="Disordered" evidence="1">
    <location>
        <begin position="62"/>
        <end position="81"/>
    </location>
</feature>
<proteinExistence type="predicted"/>
<dbReference type="EMBL" id="PGGS01000273">
    <property type="protein sequence ID" value="PNH05889.1"/>
    <property type="molecule type" value="Genomic_DNA"/>
</dbReference>
<organism evidence="2 3">
    <name type="scientific">Tetrabaena socialis</name>
    <dbReference type="NCBI Taxonomy" id="47790"/>
    <lineage>
        <taxon>Eukaryota</taxon>
        <taxon>Viridiplantae</taxon>
        <taxon>Chlorophyta</taxon>
        <taxon>core chlorophytes</taxon>
        <taxon>Chlorophyceae</taxon>
        <taxon>CS clade</taxon>
        <taxon>Chlamydomonadales</taxon>
        <taxon>Tetrabaenaceae</taxon>
        <taxon>Tetrabaena</taxon>
    </lineage>
</organism>
<comment type="caution">
    <text evidence="2">The sequence shown here is derived from an EMBL/GenBank/DDBJ whole genome shotgun (WGS) entry which is preliminary data.</text>
</comment>
<accession>A0A2J8A045</accession>
<sequence length="81" mass="9317">MAMLPEHILRQIRGEMTPEEKEAQMDKSLSSWWKEYAARKNDEEHEHVADSLLYDERCHLPRTVPPPTLSTGASVAEADKK</sequence>
<dbReference type="OrthoDB" id="497784at2759"/>
<reference evidence="2 3" key="1">
    <citation type="journal article" date="2017" name="Mol. Biol. Evol.">
        <title>The 4-celled Tetrabaena socialis nuclear genome reveals the essential components for genetic control of cell number at the origin of multicellularity in the volvocine lineage.</title>
        <authorList>
            <person name="Featherston J."/>
            <person name="Arakaki Y."/>
            <person name="Hanschen E.R."/>
            <person name="Ferris P.J."/>
            <person name="Michod R.E."/>
            <person name="Olson B.J.S.C."/>
            <person name="Nozaki H."/>
            <person name="Durand P.M."/>
        </authorList>
    </citation>
    <scope>NUCLEOTIDE SEQUENCE [LARGE SCALE GENOMIC DNA]</scope>
    <source>
        <strain evidence="2 3">NIES-571</strain>
    </source>
</reference>
<evidence type="ECO:0000256" key="1">
    <source>
        <dbReference type="SAM" id="MobiDB-lite"/>
    </source>
</evidence>
<dbReference type="Proteomes" id="UP000236333">
    <property type="component" value="Unassembled WGS sequence"/>
</dbReference>